<feature type="transmembrane region" description="Helical" evidence="2">
    <location>
        <begin position="400"/>
        <end position="418"/>
    </location>
</feature>
<evidence type="ECO:0000256" key="1">
    <source>
        <dbReference type="SAM" id="MobiDB-lite"/>
    </source>
</evidence>
<feature type="compositionally biased region" description="Low complexity" evidence="1">
    <location>
        <begin position="539"/>
        <end position="548"/>
    </location>
</feature>
<reference evidence="4" key="1">
    <citation type="journal article" date="2019" name="Int. J. Syst. Evol. Microbiol.">
        <title>The Global Catalogue of Microorganisms (GCM) 10K type strain sequencing project: providing services to taxonomists for standard genome sequencing and annotation.</title>
        <authorList>
            <consortium name="The Broad Institute Genomics Platform"/>
            <consortium name="The Broad Institute Genome Sequencing Center for Infectious Disease"/>
            <person name="Wu L."/>
            <person name="Ma J."/>
        </authorList>
    </citation>
    <scope>NUCLEOTIDE SEQUENCE [LARGE SCALE GENOMIC DNA]</scope>
    <source>
        <strain evidence="4">CGMCC 4.7241</strain>
    </source>
</reference>
<evidence type="ECO:0000313" key="4">
    <source>
        <dbReference type="Proteomes" id="UP001595699"/>
    </source>
</evidence>
<accession>A0ABV7YNB9</accession>
<keyword evidence="2" id="KW-0472">Membrane</keyword>
<dbReference type="Proteomes" id="UP001595699">
    <property type="component" value="Unassembled WGS sequence"/>
</dbReference>
<evidence type="ECO:0000313" key="3">
    <source>
        <dbReference type="EMBL" id="MFC3766880.1"/>
    </source>
</evidence>
<feature type="region of interest" description="Disordered" evidence="1">
    <location>
        <begin position="30"/>
        <end position="55"/>
    </location>
</feature>
<keyword evidence="2" id="KW-0812">Transmembrane</keyword>
<feature type="transmembrane region" description="Helical" evidence="2">
    <location>
        <begin position="145"/>
        <end position="164"/>
    </location>
</feature>
<comment type="caution">
    <text evidence="3">The sequence shown here is derived from an EMBL/GenBank/DDBJ whole genome shotgun (WGS) entry which is preliminary data.</text>
</comment>
<feature type="transmembrane region" description="Helical" evidence="2">
    <location>
        <begin position="369"/>
        <end position="394"/>
    </location>
</feature>
<feature type="transmembrane region" description="Helical" evidence="2">
    <location>
        <begin position="425"/>
        <end position="449"/>
    </location>
</feature>
<protein>
    <recommendedName>
        <fullName evidence="5">TrbL/VirB6 plasmid conjugal transfer protein</fullName>
    </recommendedName>
</protein>
<dbReference type="RefSeq" id="WP_205115997.1">
    <property type="nucleotide sequence ID" value="NZ_JAFBCM010000001.1"/>
</dbReference>
<sequence length="635" mass="69776">MEKSDEYTKKGAQFQPSDHTLWEVVGPRGLKWSYSPQGLKESSKKEFSRDNPESNFEDKCSLVDVSGVAIAQMIWEFSRFLAGLTIGLKQIATAEAPFKPFYDEQSRLVNGLRDGIFIPSLALGVLITGLWVLSRVHRRADSRETYAGVIGAAAIVVLLSVVLFGNNYRDLTTVVDSYTSTFNNGALNLLVDMDESEEPESPCYLSVVTVGSGFTAPSSDKDDDPGGGNAQTYNRGTRVSTCMLYKLLLYNSWANGQYGSDDALLVNDLHYNGDQIRDPNGYCVESPYRCKSGTRPDGGKINLGVQQVIAQAYTRNETLSLPVDAKKRYPPESEPNRLQLWKAVQYGVAEHYSQHYATWKGVEPTGRMATAIGAAVMNLIVLVAVGLIAILTIFWHGVLFIAWILLPIVAAVAIFPPARRYLRAVVGIMVQAVFLRCVFGLVLVVLLSVMNAIQVSQGSTALKIILMIIAGFAIWKLLSALRSGQLSPRIAQEAAQMGVLPSDEGIDRTFRRARAGAAGLAASTARTAGRRVYGSWAGGREAAATARTESPHDSRSAEYRQEVATARQRGRVQGGRSATSLGRIRQQAENQAVSRTQRDIRYARLDREREKREKREQDENGQGGGRNDNNKRQDP</sequence>
<proteinExistence type="predicted"/>
<feature type="region of interest" description="Disordered" evidence="1">
    <location>
        <begin position="539"/>
        <end position="635"/>
    </location>
</feature>
<name>A0ABV7YNB9_9ACTN</name>
<feature type="compositionally biased region" description="Basic and acidic residues" evidence="1">
    <location>
        <begin position="596"/>
        <end position="618"/>
    </location>
</feature>
<keyword evidence="4" id="KW-1185">Reference proteome</keyword>
<feature type="transmembrane region" description="Helical" evidence="2">
    <location>
        <begin position="115"/>
        <end position="133"/>
    </location>
</feature>
<evidence type="ECO:0008006" key="5">
    <source>
        <dbReference type="Google" id="ProtNLM"/>
    </source>
</evidence>
<feature type="transmembrane region" description="Helical" evidence="2">
    <location>
        <begin position="461"/>
        <end position="481"/>
    </location>
</feature>
<gene>
    <name evidence="3" type="ORF">ACFOUW_39055</name>
</gene>
<organism evidence="3 4">
    <name type="scientific">Tenggerimyces flavus</name>
    <dbReference type="NCBI Taxonomy" id="1708749"/>
    <lineage>
        <taxon>Bacteria</taxon>
        <taxon>Bacillati</taxon>
        <taxon>Actinomycetota</taxon>
        <taxon>Actinomycetes</taxon>
        <taxon>Propionibacteriales</taxon>
        <taxon>Nocardioidaceae</taxon>
        <taxon>Tenggerimyces</taxon>
    </lineage>
</organism>
<feature type="compositionally biased region" description="Basic and acidic residues" evidence="1">
    <location>
        <begin position="549"/>
        <end position="561"/>
    </location>
</feature>
<dbReference type="EMBL" id="JBHRZH010000062">
    <property type="protein sequence ID" value="MFC3766880.1"/>
    <property type="molecule type" value="Genomic_DNA"/>
</dbReference>
<evidence type="ECO:0000256" key="2">
    <source>
        <dbReference type="SAM" id="Phobius"/>
    </source>
</evidence>
<keyword evidence="2" id="KW-1133">Transmembrane helix</keyword>
<feature type="compositionally biased region" description="Basic and acidic residues" evidence="1">
    <location>
        <begin position="41"/>
        <end position="55"/>
    </location>
</feature>